<feature type="compositionally biased region" description="Basic and acidic residues" evidence="1">
    <location>
        <begin position="52"/>
        <end position="65"/>
    </location>
</feature>
<dbReference type="EMBL" id="LCZI01000124">
    <property type="protein sequence ID" value="KKZ68340.1"/>
    <property type="molecule type" value="Genomic_DNA"/>
</dbReference>
<feature type="transmembrane region" description="Helical" evidence="2">
    <location>
        <begin position="269"/>
        <end position="286"/>
    </location>
</feature>
<comment type="caution">
    <text evidence="3">The sequence shown here is derived from an EMBL/GenBank/DDBJ whole genome shotgun (WGS) entry which is preliminary data.</text>
</comment>
<gene>
    <name evidence="3" type="ORF">EMCG_06016</name>
</gene>
<dbReference type="GO" id="GO:0071944">
    <property type="term" value="C:cell periphery"/>
    <property type="evidence" value="ECO:0007669"/>
    <property type="project" value="TreeGrafter"/>
</dbReference>
<dbReference type="PANTHER" id="PTHR36819">
    <property type="entry name" value="REGULATOR OF PHOSPHOLIPASE D SRF1"/>
    <property type="match status" value="1"/>
</dbReference>
<protein>
    <recommendedName>
        <fullName evidence="5">Regulator of phospholipase D SRF1</fullName>
    </recommendedName>
</protein>
<evidence type="ECO:0008006" key="5">
    <source>
        <dbReference type="Google" id="ProtNLM"/>
    </source>
</evidence>
<dbReference type="AlphaFoldDB" id="A0A0G2IDI6"/>
<dbReference type="Proteomes" id="UP000034164">
    <property type="component" value="Unassembled WGS sequence"/>
</dbReference>
<evidence type="ECO:0000313" key="3">
    <source>
        <dbReference type="EMBL" id="KKZ68340.1"/>
    </source>
</evidence>
<feature type="compositionally biased region" description="Pro residues" evidence="1">
    <location>
        <begin position="106"/>
        <end position="118"/>
    </location>
</feature>
<feature type="transmembrane region" description="Helical" evidence="2">
    <location>
        <begin position="356"/>
        <end position="380"/>
    </location>
</feature>
<feature type="region of interest" description="Disordered" evidence="1">
    <location>
        <begin position="1"/>
        <end position="87"/>
    </location>
</feature>
<proteinExistence type="predicted"/>
<name>A0A0G2IDI6_9EURO</name>
<dbReference type="InterPro" id="IPR037737">
    <property type="entry name" value="Srf1"/>
</dbReference>
<feature type="compositionally biased region" description="Polar residues" evidence="1">
    <location>
        <begin position="39"/>
        <end position="50"/>
    </location>
</feature>
<keyword evidence="2" id="KW-0472">Membrane</keyword>
<dbReference type="VEuPathDB" id="FungiDB:EMCG_06016"/>
<dbReference type="GO" id="GO:0000324">
    <property type="term" value="C:fungal-type vacuole"/>
    <property type="evidence" value="ECO:0007669"/>
    <property type="project" value="TreeGrafter"/>
</dbReference>
<evidence type="ECO:0000313" key="4">
    <source>
        <dbReference type="Proteomes" id="UP000034164"/>
    </source>
</evidence>
<dbReference type="OrthoDB" id="2589563at2759"/>
<keyword evidence="2" id="KW-0812">Transmembrane</keyword>
<organism evidence="3 4">
    <name type="scientific">[Emmonsia] crescens</name>
    <dbReference type="NCBI Taxonomy" id="73230"/>
    <lineage>
        <taxon>Eukaryota</taxon>
        <taxon>Fungi</taxon>
        <taxon>Dikarya</taxon>
        <taxon>Ascomycota</taxon>
        <taxon>Pezizomycotina</taxon>
        <taxon>Eurotiomycetes</taxon>
        <taxon>Eurotiomycetidae</taxon>
        <taxon>Onygenales</taxon>
        <taxon>Ajellomycetaceae</taxon>
        <taxon>Emergomyces</taxon>
    </lineage>
</organism>
<reference evidence="4" key="1">
    <citation type="journal article" date="2015" name="PLoS Genet.">
        <title>The dynamic genome and transcriptome of the human fungal pathogen Blastomyces and close relative Emmonsia.</title>
        <authorList>
            <person name="Munoz J.F."/>
            <person name="Gauthier G.M."/>
            <person name="Desjardins C.A."/>
            <person name="Gallo J.E."/>
            <person name="Holder J."/>
            <person name="Sullivan T.D."/>
            <person name="Marty A.J."/>
            <person name="Carmen J.C."/>
            <person name="Chen Z."/>
            <person name="Ding L."/>
            <person name="Gujja S."/>
            <person name="Magrini V."/>
            <person name="Misas E."/>
            <person name="Mitreva M."/>
            <person name="Priest M."/>
            <person name="Saif S."/>
            <person name="Whiston E.A."/>
            <person name="Young S."/>
            <person name="Zeng Q."/>
            <person name="Goldman W.E."/>
            <person name="Mardis E.R."/>
            <person name="Taylor J.W."/>
            <person name="McEwen J.G."/>
            <person name="Clay O.K."/>
            <person name="Klein B.S."/>
            <person name="Cuomo C.A."/>
        </authorList>
    </citation>
    <scope>NUCLEOTIDE SEQUENCE [LARGE SCALE GENOMIC DNA]</scope>
    <source>
        <strain evidence="4">UAMH 3008</strain>
    </source>
</reference>
<sequence length="386" mass="42586">MAIYGDSLLRPQPPDAQSGGSARRKSELSLVDLPLVRQKSGTSVARSSVNGDEGRSGFRRSHDQSSNRPNSRAPSRGISIGNKSRSALPSARTIPAWVRIPDEITGPPPHLHSAPPEPSSARIAQHNYAPHAKQRDSFACNGYPEPASRESRWKTFAKSTAYPRSITDIEEKIVDHDWLDQNMADYSEPWQGNNTNEKDLENGQHGLDFKQRKMKWLNKVQSKILRSPIVPLLIRLTVFVFSVVALALGGSIRYHATKSGHPQGPSPDLAIIVDAVALVYLVYITYDEYTGKPLGLRPAKAKLRLIFLDLIFIVFASANLSLAFESLSGIQSSCRAGEVDGIFDPRNDFICDRQKALASVLLIVLIAWLTTFAISVLRVVERVTAK</sequence>
<evidence type="ECO:0000256" key="2">
    <source>
        <dbReference type="SAM" id="Phobius"/>
    </source>
</evidence>
<feature type="transmembrane region" description="Helical" evidence="2">
    <location>
        <begin position="306"/>
        <end position="324"/>
    </location>
</feature>
<keyword evidence="2" id="KW-1133">Transmembrane helix</keyword>
<evidence type="ECO:0000256" key="1">
    <source>
        <dbReference type="SAM" id="MobiDB-lite"/>
    </source>
</evidence>
<accession>A0A0G2IDI6</accession>
<feature type="transmembrane region" description="Helical" evidence="2">
    <location>
        <begin position="229"/>
        <end position="249"/>
    </location>
</feature>
<feature type="region of interest" description="Disordered" evidence="1">
    <location>
        <begin position="101"/>
        <end position="121"/>
    </location>
</feature>
<dbReference type="PANTHER" id="PTHR36819:SF1">
    <property type="entry name" value="REGULATOR OF PHOSPHOLIPASE D SRF1"/>
    <property type="match status" value="1"/>
</dbReference>
<feature type="compositionally biased region" description="Low complexity" evidence="1">
    <location>
        <begin position="66"/>
        <end position="76"/>
    </location>
</feature>